<sequence>MADHFGVGVTETVALSHLRARGALTPRDLAKHTGLTSSTVTALLDRLQDAGLADRSAHPTGRRKIVVALTSRGEEQMDHTEKWLAAVLEGMVGVDSAMVTHTLTQLAAALDEQASYMHQLPPGSVDNR</sequence>
<protein>
    <submittedName>
        <fullName evidence="2">MarR family transcriptional regulator</fullName>
    </submittedName>
</protein>
<reference evidence="2 3" key="1">
    <citation type="submission" date="2019-05" db="EMBL/GenBank/DDBJ databases">
        <authorList>
            <person name="Lee S.D."/>
        </authorList>
    </citation>
    <scope>NUCLEOTIDE SEQUENCE [LARGE SCALE GENOMIC DNA]</scope>
    <source>
        <strain evidence="2 3">C5-26</strain>
    </source>
</reference>
<evidence type="ECO:0000259" key="1">
    <source>
        <dbReference type="PROSITE" id="PS50995"/>
    </source>
</evidence>
<dbReference type="EMBL" id="VCQV01000031">
    <property type="protein sequence ID" value="TWP34105.1"/>
    <property type="molecule type" value="Genomic_DNA"/>
</dbReference>
<dbReference type="PANTHER" id="PTHR33164:SF43">
    <property type="entry name" value="HTH-TYPE TRANSCRIPTIONAL REPRESSOR YETL"/>
    <property type="match status" value="1"/>
</dbReference>
<dbReference type="InterPro" id="IPR036388">
    <property type="entry name" value="WH-like_DNA-bd_sf"/>
</dbReference>
<dbReference type="SUPFAM" id="SSF46785">
    <property type="entry name" value="Winged helix' DNA-binding domain"/>
    <property type="match status" value="1"/>
</dbReference>
<dbReference type="AlphaFoldDB" id="A0A563DV38"/>
<dbReference type="Pfam" id="PF12802">
    <property type="entry name" value="MarR_2"/>
    <property type="match status" value="1"/>
</dbReference>
<keyword evidence="3" id="KW-1185">Reference proteome</keyword>
<dbReference type="InterPro" id="IPR039422">
    <property type="entry name" value="MarR/SlyA-like"/>
</dbReference>
<dbReference type="OrthoDB" id="162531at2"/>
<accession>A0A563DV38</accession>
<name>A0A563DV38_9MICO</name>
<evidence type="ECO:0000313" key="3">
    <source>
        <dbReference type="Proteomes" id="UP000320244"/>
    </source>
</evidence>
<dbReference type="GO" id="GO:0006950">
    <property type="term" value="P:response to stress"/>
    <property type="evidence" value="ECO:0007669"/>
    <property type="project" value="TreeGrafter"/>
</dbReference>
<gene>
    <name evidence="2" type="ORF">FGL98_18530</name>
</gene>
<dbReference type="GO" id="GO:0003700">
    <property type="term" value="F:DNA-binding transcription factor activity"/>
    <property type="evidence" value="ECO:0007669"/>
    <property type="project" value="InterPro"/>
</dbReference>
<reference evidence="2 3" key="2">
    <citation type="submission" date="2019-08" db="EMBL/GenBank/DDBJ databases">
        <title>Jejuicoccus antrihumi gen. nov., sp. nov., a new member of the family Dermacoccaceae isolated from a cave.</title>
        <authorList>
            <person name="Schumann P."/>
            <person name="Kim I.S."/>
        </authorList>
    </citation>
    <scope>NUCLEOTIDE SEQUENCE [LARGE SCALE GENOMIC DNA]</scope>
    <source>
        <strain evidence="2 3">C5-26</strain>
    </source>
</reference>
<dbReference type="Proteomes" id="UP000320244">
    <property type="component" value="Unassembled WGS sequence"/>
</dbReference>
<dbReference type="PRINTS" id="PR00598">
    <property type="entry name" value="HTHMARR"/>
</dbReference>
<dbReference type="SMART" id="SM00347">
    <property type="entry name" value="HTH_MARR"/>
    <property type="match status" value="1"/>
</dbReference>
<feature type="domain" description="HTH marR-type" evidence="1">
    <location>
        <begin position="1"/>
        <end position="108"/>
    </location>
</feature>
<comment type="caution">
    <text evidence="2">The sequence shown here is derived from an EMBL/GenBank/DDBJ whole genome shotgun (WGS) entry which is preliminary data.</text>
</comment>
<evidence type="ECO:0000313" key="2">
    <source>
        <dbReference type="EMBL" id="TWP34105.1"/>
    </source>
</evidence>
<dbReference type="Gene3D" id="1.10.10.10">
    <property type="entry name" value="Winged helix-like DNA-binding domain superfamily/Winged helix DNA-binding domain"/>
    <property type="match status" value="1"/>
</dbReference>
<dbReference type="InterPro" id="IPR000835">
    <property type="entry name" value="HTH_MarR-typ"/>
</dbReference>
<organism evidence="2 3">
    <name type="scientific">Leekyejoonella antrihumi</name>
    <dbReference type="NCBI Taxonomy" id="1660198"/>
    <lineage>
        <taxon>Bacteria</taxon>
        <taxon>Bacillati</taxon>
        <taxon>Actinomycetota</taxon>
        <taxon>Actinomycetes</taxon>
        <taxon>Micrococcales</taxon>
        <taxon>Dermacoccaceae</taxon>
        <taxon>Leekyejoonella</taxon>
    </lineage>
</organism>
<dbReference type="PANTHER" id="PTHR33164">
    <property type="entry name" value="TRANSCRIPTIONAL REGULATOR, MARR FAMILY"/>
    <property type="match status" value="1"/>
</dbReference>
<dbReference type="RefSeq" id="WP_146319231.1">
    <property type="nucleotide sequence ID" value="NZ_VCQV01000031.1"/>
</dbReference>
<dbReference type="PROSITE" id="PS50995">
    <property type="entry name" value="HTH_MARR_2"/>
    <property type="match status" value="1"/>
</dbReference>
<dbReference type="InterPro" id="IPR036390">
    <property type="entry name" value="WH_DNA-bd_sf"/>
</dbReference>
<proteinExistence type="predicted"/>